<name>H2XTI4_CIOIN</name>
<proteinExistence type="predicted"/>
<protein>
    <submittedName>
        <fullName evidence="2">Uncharacterized protein</fullName>
    </submittedName>
</protein>
<evidence type="ECO:0000313" key="2">
    <source>
        <dbReference type="Ensembl" id="ENSCINP00000032968.1"/>
    </source>
</evidence>
<keyword evidence="3" id="KW-1185">Reference proteome</keyword>
<accession>H2XTI4</accession>
<evidence type="ECO:0000256" key="1">
    <source>
        <dbReference type="SAM" id="MobiDB-lite"/>
    </source>
</evidence>
<organism evidence="2 3">
    <name type="scientific">Ciona intestinalis</name>
    <name type="common">Transparent sea squirt</name>
    <name type="synonym">Ascidia intestinalis</name>
    <dbReference type="NCBI Taxonomy" id="7719"/>
    <lineage>
        <taxon>Eukaryota</taxon>
        <taxon>Metazoa</taxon>
        <taxon>Chordata</taxon>
        <taxon>Tunicata</taxon>
        <taxon>Ascidiacea</taxon>
        <taxon>Phlebobranchia</taxon>
        <taxon>Cionidae</taxon>
        <taxon>Ciona</taxon>
    </lineage>
</organism>
<dbReference type="InParanoid" id="H2XTI4"/>
<reference evidence="2" key="3">
    <citation type="submission" date="2025-09" db="UniProtKB">
        <authorList>
            <consortium name="Ensembl"/>
        </authorList>
    </citation>
    <scope>IDENTIFICATION</scope>
</reference>
<reference evidence="3" key="1">
    <citation type="journal article" date="2002" name="Science">
        <title>The draft genome of Ciona intestinalis: insights into chordate and vertebrate origins.</title>
        <authorList>
            <person name="Dehal P."/>
            <person name="Satou Y."/>
            <person name="Campbell R.K."/>
            <person name="Chapman J."/>
            <person name="Degnan B."/>
            <person name="De Tomaso A."/>
            <person name="Davidson B."/>
            <person name="Di Gregorio A."/>
            <person name="Gelpke M."/>
            <person name="Goodstein D.M."/>
            <person name="Harafuji N."/>
            <person name="Hastings K.E."/>
            <person name="Ho I."/>
            <person name="Hotta K."/>
            <person name="Huang W."/>
            <person name="Kawashima T."/>
            <person name="Lemaire P."/>
            <person name="Martinez D."/>
            <person name="Meinertzhagen I.A."/>
            <person name="Necula S."/>
            <person name="Nonaka M."/>
            <person name="Putnam N."/>
            <person name="Rash S."/>
            <person name="Saiga H."/>
            <person name="Satake M."/>
            <person name="Terry A."/>
            <person name="Yamada L."/>
            <person name="Wang H.G."/>
            <person name="Awazu S."/>
            <person name="Azumi K."/>
            <person name="Boore J."/>
            <person name="Branno M."/>
            <person name="Chin-Bow S."/>
            <person name="DeSantis R."/>
            <person name="Doyle S."/>
            <person name="Francino P."/>
            <person name="Keys D.N."/>
            <person name="Haga S."/>
            <person name="Hayashi H."/>
            <person name="Hino K."/>
            <person name="Imai K.S."/>
            <person name="Inaba K."/>
            <person name="Kano S."/>
            <person name="Kobayashi K."/>
            <person name="Kobayashi M."/>
            <person name="Lee B.I."/>
            <person name="Makabe K.W."/>
            <person name="Manohar C."/>
            <person name="Matassi G."/>
            <person name="Medina M."/>
            <person name="Mochizuki Y."/>
            <person name="Mount S."/>
            <person name="Morishita T."/>
            <person name="Miura S."/>
            <person name="Nakayama A."/>
            <person name="Nishizaka S."/>
            <person name="Nomoto H."/>
            <person name="Ohta F."/>
            <person name="Oishi K."/>
            <person name="Rigoutsos I."/>
            <person name="Sano M."/>
            <person name="Sasaki A."/>
            <person name="Sasakura Y."/>
            <person name="Shoguchi E."/>
            <person name="Shin-i T."/>
            <person name="Spagnuolo A."/>
            <person name="Stainier D."/>
            <person name="Suzuki M.M."/>
            <person name="Tassy O."/>
            <person name="Takatori N."/>
            <person name="Tokuoka M."/>
            <person name="Yagi K."/>
            <person name="Yoshizaki F."/>
            <person name="Wada S."/>
            <person name="Zhang C."/>
            <person name="Hyatt P.D."/>
            <person name="Larimer F."/>
            <person name="Detter C."/>
            <person name="Doggett N."/>
            <person name="Glavina T."/>
            <person name="Hawkins T."/>
            <person name="Richardson P."/>
            <person name="Lucas S."/>
            <person name="Kohara Y."/>
            <person name="Levine M."/>
            <person name="Satoh N."/>
            <person name="Rokhsar D.S."/>
        </authorList>
    </citation>
    <scope>NUCLEOTIDE SEQUENCE [LARGE SCALE GENOMIC DNA]</scope>
</reference>
<feature type="region of interest" description="Disordered" evidence="1">
    <location>
        <begin position="76"/>
        <end position="102"/>
    </location>
</feature>
<feature type="region of interest" description="Disordered" evidence="1">
    <location>
        <begin position="1"/>
        <end position="22"/>
    </location>
</feature>
<evidence type="ECO:0000313" key="3">
    <source>
        <dbReference type="Proteomes" id="UP000008144"/>
    </source>
</evidence>
<dbReference type="Ensembl" id="ENSCINT00000030780.1">
    <property type="protein sequence ID" value="ENSCINP00000032968.1"/>
    <property type="gene ID" value="ENSCING00000019009.1"/>
</dbReference>
<sequence>NGERCQNAKMEESYDPASRENYLGSGVDNLGISISPPTSIVNSHTNKSQNSENATVGDEIRFSKILHHCSRDKDSVSIKAVNSNHEPIEDEPSPSTLEESAAEKRARELLEYNFQGKAGNYAFVDHVVDKSTIF</sequence>
<dbReference type="AlphaFoldDB" id="H2XTI4"/>
<dbReference type="Proteomes" id="UP000008144">
    <property type="component" value="Unassembled WGS sequence"/>
</dbReference>
<reference evidence="2" key="2">
    <citation type="submission" date="2025-08" db="UniProtKB">
        <authorList>
            <consortium name="Ensembl"/>
        </authorList>
    </citation>
    <scope>IDENTIFICATION</scope>
</reference>
<dbReference type="HOGENOM" id="CLU_1900896_0_0_1"/>